<reference evidence="1 2" key="1">
    <citation type="journal article" date="2013" name="Mar. Genomics">
        <title>Expression of sulfatases in Rhodopirellula baltica and the diversity of sulfatases in the genus Rhodopirellula.</title>
        <authorList>
            <person name="Wegner C.E."/>
            <person name="Richter-Heitmann T."/>
            <person name="Klindworth A."/>
            <person name="Klockow C."/>
            <person name="Richter M."/>
            <person name="Achstetter T."/>
            <person name="Glockner F.O."/>
            <person name="Harder J."/>
        </authorList>
    </citation>
    <scope>NUCLEOTIDE SEQUENCE [LARGE SCALE GENOMIC DNA]</scope>
    <source>
        <strain evidence="1 2">SM41</strain>
    </source>
</reference>
<evidence type="ECO:0000313" key="1">
    <source>
        <dbReference type="EMBL" id="EMI54800.1"/>
    </source>
</evidence>
<dbReference type="Proteomes" id="UP000011885">
    <property type="component" value="Unassembled WGS sequence"/>
</dbReference>
<organism evidence="1 2">
    <name type="scientific">Rhodopirellula sallentina SM41</name>
    <dbReference type="NCBI Taxonomy" id="1263870"/>
    <lineage>
        <taxon>Bacteria</taxon>
        <taxon>Pseudomonadati</taxon>
        <taxon>Planctomycetota</taxon>
        <taxon>Planctomycetia</taxon>
        <taxon>Pirellulales</taxon>
        <taxon>Pirellulaceae</taxon>
        <taxon>Rhodopirellula</taxon>
    </lineage>
</organism>
<comment type="caution">
    <text evidence="1">The sequence shown here is derived from an EMBL/GenBank/DDBJ whole genome shotgun (WGS) entry which is preliminary data.</text>
</comment>
<name>M5U027_9BACT</name>
<evidence type="ECO:0000313" key="2">
    <source>
        <dbReference type="Proteomes" id="UP000011885"/>
    </source>
</evidence>
<accession>M5U027</accession>
<proteinExistence type="predicted"/>
<dbReference type="EMBL" id="ANOH01000261">
    <property type="protein sequence ID" value="EMI54800.1"/>
    <property type="molecule type" value="Genomic_DNA"/>
</dbReference>
<keyword evidence="2" id="KW-1185">Reference proteome</keyword>
<protein>
    <submittedName>
        <fullName evidence="1">Uncharacterized protein</fullName>
    </submittedName>
</protein>
<gene>
    <name evidence="1" type="ORF">RSSM_03774</name>
</gene>
<dbReference type="AlphaFoldDB" id="M5U027"/>
<sequence>MSVLALVPRVESDEISFLNLLTRWSPRPIAGSRDVFVLGSLEVVCSVSLLGRRMRLTPLCSVLENTRTPSINEKNET</sequence>